<name>A0A2N3WXR3_9NOCA</name>
<reference evidence="5 6" key="1">
    <citation type="submission" date="2017-12" db="EMBL/GenBank/DDBJ databases">
        <title>Sequencing the genomes of 1000 Actinobacteria strains.</title>
        <authorList>
            <person name="Klenk H.-P."/>
        </authorList>
    </citation>
    <scope>NUCLEOTIDE SEQUENCE [LARGE SCALE GENOMIC DNA]</scope>
    <source>
        <strain evidence="5 6">DSM 44489</strain>
    </source>
</reference>
<comment type="caution">
    <text evidence="5">The sequence shown here is derived from an EMBL/GenBank/DDBJ whole genome shotgun (WGS) entry which is preliminary data.</text>
</comment>
<dbReference type="GO" id="GO:0016491">
    <property type="term" value="F:oxidoreductase activity"/>
    <property type="evidence" value="ECO:0007669"/>
    <property type="project" value="UniProtKB-KW"/>
</dbReference>
<evidence type="ECO:0000313" key="5">
    <source>
        <dbReference type="EMBL" id="PKV98644.1"/>
    </source>
</evidence>
<dbReference type="Gene3D" id="3.40.109.10">
    <property type="entry name" value="NADH Oxidase"/>
    <property type="match status" value="1"/>
</dbReference>
<keyword evidence="6" id="KW-1185">Reference proteome</keyword>
<dbReference type="SUPFAM" id="SSF55469">
    <property type="entry name" value="FMN-dependent nitroreductase-like"/>
    <property type="match status" value="1"/>
</dbReference>
<gene>
    <name evidence="5" type="ORF">ATK86_0665</name>
</gene>
<dbReference type="PANTHER" id="PTHR23026:SF90">
    <property type="entry name" value="IODOTYROSINE DEIODINASE 1"/>
    <property type="match status" value="1"/>
</dbReference>
<keyword evidence="3" id="KW-0560">Oxidoreductase</keyword>
<accession>A0A2N3WXR3</accession>
<keyword evidence="1" id="KW-0285">Flavoprotein</keyword>
<evidence type="ECO:0000259" key="4">
    <source>
        <dbReference type="Pfam" id="PF00881"/>
    </source>
</evidence>
<evidence type="ECO:0000313" key="6">
    <source>
        <dbReference type="Proteomes" id="UP000233766"/>
    </source>
</evidence>
<dbReference type="CDD" id="cd02136">
    <property type="entry name" value="PnbA_NfnB-like"/>
    <property type="match status" value="1"/>
</dbReference>
<evidence type="ECO:0000256" key="3">
    <source>
        <dbReference type="ARBA" id="ARBA00023002"/>
    </source>
</evidence>
<proteinExistence type="predicted"/>
<dbReference type="InterPro" id="IPR029479">
    <property type="entry name" value="Nitroreductase"/>
</dbReference>
<dbReference type="PANTHER" id="PTHR23026">
    <property type="entry name" value="NADPH NITROREDUCTASE"/>
    <property type="match status" value="1"/>
</dbReference>
<protein>
    <submittedName>
        <fullName evidence="5">Nitroreductase</fullName>
    </submittedName>
</protein>
<dbReference type="Pfam" id="PF00881">
    <property type="entry name" value="Nitroreductase"/>
    <property type="match status" value="1"/>
</dbReference>
<feature type="domain" description="Nitroreductase" evidence="4">
    <location>
        <begin position="28"/>
        <end position="218"/>
    </location>
</feature>
<dbReference type="AlphaFoldDB" id="A0A2N3WXR3"/>
<evidence type="ECO:0000256" key="2">
    <source>
        <dbReference type="ARBA" id="ARBA00022643"/>
    </source>
</evidence>
<dbReference type="EMBL" id="PJMW01000001">
    <property type="protein sequence ID" value="PKV98644.1"/>
    <property type="molecule type" value="Genomic_DNA"/>
</dbReference>
<dbReference type="Proteomes" id="UP000233766">
    <property type="component" value="Unassembled WGS sequence"/>
</dbReference>
<dbReference type="RefSeq" id="WP_409347796.1">
    <property type="nucleotide sequence ID" value="NZ_PJMW01000001.1"/>
</dbReference>
<keyword evidence="2" id="KW-0288">FMN</keyword>
<sequence length="244" mass="26620">MTRATTTSTVAQPVPAEDRSAVVAELLTSRWSCRAFESREVPRPTIERLLSLSQRSASWCNTQPWQVIVTTGEGTERFRAALAEYAAGKGGELGEEFDFAPPAEYRGVYRERRSTTGWQLYEAVGVERGDRAASARQAFENFRLFGAPHVAIVTTGAEQGVYGAVDSGLYIGTFLLAATSLGIATIPQAALAGRSAFIRDYFEIPEDRKVLAGISFGYAAVDHPANSYRTARAPLTEVVTWRSE</sequence>
<dbReference type="InterPro" id="IPR000415">
    <property type="entry name" value="Nitroreductase-like"/>
</dbReference>
<dbReference type="InterPro" id="IPR050627">
    <property type="entry name" value="Nitroreductase/BluB"/>
</dbReference>
<evidence type="ECO:0000256" key="1">
    <source>
        <dbReference type="ARBA" id="ARBA00022630"/>
    </source>
</evidence>
<organism evidence="5 6">
    <name type="scientific">Nocardia fluminea</name>
    <dbReference type="NCBI Taxonomy" id="134984"/>
    <lineage>
        <taxon>Bacteria</taxon>
        <taxon>Bacillati</taxon>
        <taxon>Actinomycetota</taxon>
        <taxon>Actinomycetes</taxon>
        <taxon>Mycobacteriales</taxon>
        <taxon>Nocardiaceae</taxon>
        <taxon>Nocardia</taxon>
    </lineage>
</organism>